<dbReference type="Gramene" id="evm.model.04.1662">
    <property type="protein sequence ID" value="cds.evm.model.04.1662"/>
    <property type="gene ID" value="evm.TU.04.1662"/>
</dbReference>
<reference evidence="1" key="1">
    <citation type="submission" date="2018-11" db="EMBL/GenBank/DDBJ databases">
        <authorList>
            <person name="Grassa J C."/>
        </authorList>
    </citation>
    <scope>NUCLEOTIDE SEQUENCE [LARGE SCALE GENOMIC DNA]</scope>
</reference>
<evidence type="ECO:0000313" key="1">
    <source>
        <dbReference type="EnsemblPlants" id="cds.evm.model.04.1662"/>
    </source>
</evidence>
<name>A0A803PE09_CANSA</name>
<organism evidence="1 2">
    <name type="scientific">Cannabis sativa</name>
    <name type="common">Hemp</name>
    <name type="synonym">Marijuana</name>
    <dbReference type="NCBI Taxonomy" id="3483"/>
    <lineage>
        <taxon>Eukaryota</taxon>
        <taxon>Viridiplantae</taxon>
        <taxon>Streptophyta</taxon>
        <taxon>Embryophyta</taxon>
        <taxon>Tracheophyta</taxon>
        <taxon>Spermatophyta</taxon>
        <taxon>Magnoliopsida</taxon>
        <taxon>eudicotyledons</taxon>
        <taxon>Gunneridae</taxon>
        <taxon>Pentapetalae</taxon>
        <taxon>rosids</taxon>
        <taxon>fabids</taxon>
        <taxon>Rosales</taxon>
        <taxon>Cannabaceae</taxon>
        <taxon>Cannabis</taxon>
    </lineage>
</organism>
<accession>A0A803PE09</accession>
<reference evidence="1" key="2">
    <citation type="submission" date="2021-03" db="UniProtKB">
        <authorList>
            <consortium name="EnsemblPlants"/>
        </authorList>
    </citation>
    <scope>IDENTIFICATION</scope>
</reference>
<proteinExistence type="predicted"/>
<evidence type="ECO:0000313" key="2">
    <source>
        <dbReference type="Proteomes" id="UP000596661"/>
    </source>
</evidence>
<keyword evidence="2" id="KW-1185">Reference proteome</keyword>
<dbReference type="EnsemblPlants" id="evm.model.04.1662">
    <property type="protein sequence ID" value="cds.evm.model.04.1662"/>
    <property type="gene ID" value="evm.TU.04.1662"/>
</dbReference>
<protein>
    <submittedName>
        <fullName evidence="1">Uncharacterized protein</fullName>
    </submittedName>
</protein>
<sequence length="102" mass="12037">MTTQPNNKIMTAISLEALAMADHHDDSVRVMDFEEWERTKELEPPPPHLLLADEDEEGHYYNDNNHRQVVNKKIILRSELFLCMERLLNSWCNKMLVDLSEK</sequence>
<dbReference type="Proteomes" id="UP000596661">
    <property type="component" value="Chromosome 4"/>
</dbReference>
<dbReference type="EMBL" id="UZAU01000399">
    <property type="status" value="NOT_ANNOTATED_CDS"/>
    <property type="molecule type" value="Genomic_DNA"/>
</dbReference>
<dbReference type="AlphaFoldDB" id="A0A803PE09"/>